<evidence type="ECO:0000313" key="1">
    <source>
        <dbReference type="EMBL" id="TQR30874.1"/>
    </source>
</evidence>
<sequence length="85" mass="10119">MSHDQYHEEHDNILHYCFTYSLEVKYYYMMVKELKKGRRIQAIQLGDRQLLICSYKLPNSIDLCVQIPIVPFVKQMPLKPSVISE</sequence>
<protein>
    <submittedName>
        <fullName evidence="1">Uncharacterized protein</fullName>
    </submittedName>
</protein>
<name>A0A544UEJ8_LYSSH</name>
<comment type="caution">
    <text evidence="1">The sequence shown here is derived from an EMBL/GenBank/DDBJ whole genome shotgun (WGS) entry which is preliminary data.</text>
</comment>
<reference evidence="1 2" key="1">
    <citation type="submission" date="2018-03" db="EMBL/GenBank/DDBJ databases">
        <title>Aerobic endospore-forming bacteria genome sequencing and assembly.</title>
        <authorList>
            <person name="Cavalcante D.A."/>
            <person name="Driks A."/>
            <person name="Putonti C."/>
            <person name="De-Souza M.T."/>
        </authorList>
    </citation>
    <scope>NUCLEOTIDE SEQUENCE [LARGE SCALE GENOMIC DNA]</scope>
    <source>
        <strain evidence="1 2">SDF0037</strain>
    </source>
</reference>
<organism evidence="1 2">
    <name type="scientific">Lysinibacillus sphaericus</name>
    <name type="common">Bacillus sphaericus</name>
    <dbReference type="NCBI Taxonomy" id="1421"/>
    <lineage>
        <taxon>Bacteria</taxon>
        <taxon>Bacillati</taxon>
        <taxon>Bacillota</taxon>
        <taxon>Bacilli</taxon>
        <taxon>Bacillales</taxon>
        <taxon>Bacillaceae</taxon>
        <taxon>Lysinibacillus</taxon>
    </lineage>
</organism>
<dbReference type="RefSeq" id="WP_142509524.1">
    <property type="nucleotide sequence ID" value="NZ_SADV01000012.1"/>
</dbReference>
<dbReference type="Proteomes" id="UP000317944">
    <property type="component" value="Unassembled WGS sequence"/>
</dbReference>
<dbReference type="EMBL" id="SADV01000012">
    <property type="protein sequence ID" value="TQR30874.1"/>
    <property type="molecule type" value="Genomic_DNA"/>
</dbReference>
<gene>
    <name evidence="1" type="ORF">C7Y47_15105</name>
</gene>
<accession>A0A544UEJ8</accession>
<proteinExistence type="predicted"/>
<dbReference type="AlphaFoldDB" id="A0A544UEJ8"/>
<evidence type="ECO:0000313" key="2">
    <source>
        <dbReference type="Proteomes" id="UP000317944"/>
    </source>
</evidence>